<organism evidence="7 8">
    <name type="scientific">Trichococcus pasteurii</name>
    <dbReference type="NCBI Taxonomy" id="43064"/>
    <lineage>
        <taxon>Bacteria</taxon>
        <taxon>Bacillati</taxon>
        <taxon>Bacillota</taxon>
        <taxon>Bacilli</taxon>
        <taxon>Lactobacillales</taxon>
        <taxon>Carnobacteriaceae</taxon>
        <taxon>Trichococcus</taxon>
    </lineage>
</organism>
<dbReference type="InterPro" id="IPR039643">
    <property type="entry name" value="DhaM"/>
</dbReference>
<keyword evidence="8" id="KW-1185">Reference proteome</keyword>
<evidence type="ECO:0000256" key="2">
    <source>
        <dbReference type="ARBA" id="ARBA00002788"/>
    </source>
</evidence>
<dbReference type="InterPro" id="IPR012844">
    <property type="entry name" value="DhaM_N"/>
</dbReference>
<dbReference type="GO" id="GO:0019563">
    <property type="term" value="P:glycerol catabolic process"/>
    <property type="evidence" value="ECO:0007669"/>
    <property type="project" value="InterPro"/>
</dbReference>
<dbReference type="PANTHER" id="PTHR38594">
    <property type="entry name" value="PEP-DEPENDENT DIHYDROXYACETONE KINASE, PHOSPHORYL DONOR SUBUNIT DHAM"/>
    <property type="match status" value="1"/>
</dbReference>
<dbReference type="GO" id="GO:0047324">
    <property type="term" value="F:phosphoenolpyruvate-glycerone phosphotransferase activity"/>
    <property type="evidence" value="ECO:0007669"/>
    <property type="project" value="UniProtKB-EC"/>
</dbReference>
<dbReference type="EMBL" id="FWEY01000012">
    <property type="protein sequence ID" value="SLM53099.1"/>
    <property type="molecule type" value="Genomic_DNA"/>
</dbReference>
<evidence type="ECO:0000256" key="5">
    <source>
        <dbReference type="ARBA" id="ARBA00046577"/>
    </source>
</evidence>
<dbReference type="EC" id="2.7.1.121" evidence="3"/>
<sequence length="127" mass="13792">MCTMSEQYGILLVSHVAELADGLTRLLKQVAKDVTVKAVGGAEEGGIGTSFDKVTAALNEMPEPNILAFYDLGSAKMNLELVSEMTEKNLFICDAAFVEGAYLAAALLQADTPYEKIREQLQELYVK</sequence>
<dbReference type="Pfam" id="PF03610">
    <property type="entry name" value="EIIA-man"/>
    <property type="match status" value="1"/>
</dbReference>
<evidence type="ECO:0000256" key="4">
    <source>
        <dbReference type="ARBA" id="ARBA00022679"/>
    </source>
</evidence>
<dbReference type="SUPFAM" id="SSF53062">
    <property type="entry name" value="PTS system fructose IIA component-like"/>
    <property type="match status" value="1"/>
</dbReference>
<dbReference type="STRING" id="43064.SAMN04488086_11942"/>
<accession>A0A1W1IJQ1</accession>
<feature type="domain" description="PTS EIIA type-4" evidence="6">
    <location>
        <begin position="7"/>
        <end position="127"/>
    </location>
</feature>
<dbReference type="GO" id="GO:0016020">
    <property type="term" value="C:membrane"/>
    <property type="evidence" value="ECO:0007669"/>
    <property type="project" value="InterPro"/>
</dbReference>
<evidence type="ECO:0000256" key="1">
    <source>
        <dbReference type="ARBA" id="ARBA00001113"/>
    </source>
</evidence>
<comment type="function">
    <text evidence="2">Component of the dihydroxyacetone kinase complex, which is responsible for the phosphoenolpyruvate (PEP)-dependent phosphorylation of dihydroxyacetone. DhaM serves as the phosphoryl donor. Is phosphorylated by phosphoenolpyruvate in an EI- and HPr-dependent reaction, and a phosphorelay system on histidine residues finally leads to phosphoryl transfer to DhaL and dihydroxyacetone.</text>
</comment>
<dbReference type="NCBIfam" id="TIGR02364">
    <property type="entry name" value="dha_pts"/>
    <property type="match status" value="1"/>
</dbReference>
<dbReference type="InterPro" id="IPR036662">
    <property type="entry name" value="PTS_EIIA_man-typ_sf"/>
</dbReference>
<evidence type="ECO:0000313" key="7">
    <source>
        <dbReference type="EMBL" id="SLM53099.1"/>
    </source>
</evidence>
<proteinExistence type="predicted"/>
<evidence type="ECO:0000313" key="8">
    <source>
        <dbReference type="Proteomes" id="UP000195985"/>
    </source>
</evidence>
<protein>
    <recommendedName>
        <fullName evidence="3">phosphoenolpyruvate--glycerone phosphotransferase</fullName>
        <ecNumber evidence="3">2.7.1.121</ecNumber>
    </recommendedName>
</protein>
<reference evidence="8" key="1">
    <citation type="submission" date="2016-04" db="EMBL/GenBank/DDBJ databases">
        <authorList>
            <person name="Strepis N."/>
        </authorList>
    </citation>
    <scope>NUCLEOTIDE SEQUENCE [LARGE SCALE GENOMIC DNA]</scope>
</reference>
<dbReference type="Gene3D" id="3.40.50.510">
    <property type="entry name" value="Phosphotransferase system, mannose-type IIA component"/>
    <property type="match status" value="1"/>
</dbReference>
<dbReference type="InterPro" id="IPR004701">
    <property type="entry name" value="PTS_EIIA_man-typ"/>
</dbReference>
<evidence type="ECO:0000259" key="6">
    <source>
        <dbReference type="PROSITE" id="PS51096"/>
    </source>
</evidence>
<dbReference type="AlphaFoldDB" id="A0A1W1IJQ1"/>
<dbReference type="PROSITE" id="PS51096">
    <property type="entry name" value="PTS_EIIA_TYPE_4"/>
    <property type="match status" value="1"/>
</dbReference>
<dbReference type="PANTHER" id="PTHR38594:SF1">
    <property type="entry name" value="PEP-DEPENDENT DIHYDROXYACETONE KINASE, PHOSPHORYL DONOR SUBUNIT DHAM"/>
    <property type="match status" value="1"/>
</dbReference>
<comment type="catalytic activity">
    <reaction evidence="1">
        <text>dihydroxyacetone + phosphoenolpyruvate = dihydroxyacetone phosphate + pyruvate</text>
        <dbReference type="Rhea" id="RHEA:18381"/>
        <dbReference type="ChEBI" id="CHEBI:15361"/>
        <dbReference type="ChEBI" id="CHEBI:16016"/>
        <dbReference type="ChEBI" id="CHEBI:57642"/>
        <dbReference type="ChEBI" id="CHEBI:58702"/>
        <dbReference type="EC" id="2.7.1.121"/>
    </reaction>
</comment>
<dbReference type="Proteomes" id="UP000195985">
    <property type="component" value="Unassembled WGS sequence"/>
</dbReference>
<comment type="subunit">
    <text evidence="5">Homodimer. The dihydroxyacetone kinase complex is composed of a homodimer of DhaM, a homodimer of DhaK and the subunit DhaL.</text>
</comment>
<evidence type="ECO:0000256" key="3">
    <source>
        <dbReference type="ARBA" id="ARBA00012095"/>
    </source>
</evidence>
<gene>
    <name evidence="7" type="ORF">TPAS_2826</name>
</gene>
<name>A0A1W1IJQ1_9LACT</name>
<dbReference type="GO" id="GO:0009401">
    <property type="term" value="P:phosphoenolpyruvate-dependent sugar phosphotransferase system"/>
    <property type="evidence" value="ECO:0007669"/>
    <property type="project" value="InterPro"/>
</dbReference>
<keyword evidence="4 7" id="KW-0808">Transferase</keyword>